<dbReference type="PANTHER" id="PTHR40079">
    <property type="entry name" value="MANNAN ENDO-1,4-BETA-MANNOSIDASE E-RELATED"/>
    <property type="match status" value="1"/>
</dbReference>
<dbReference type="AlphaFoldDB" id="A0A8H3ILE6"/>
<feature type="active site" description="Nucleophile" evidence="4">
    <location>
        <position position="410"/>
    </location>
</feature>
<evidence type="ECO:0000256" key="4">
    <source>
        <dbReference type="PROSITE-ProRule" id="PRU01100"/>
    </source>
</evidence>
<gene>
    <name evidence="8" type="ORF">HETSPECPRED_008335</name>
</gene>
<proteinExistence type="inferred from homology"/>
<dbReference type="SUPFAM" id="SSF51445">
    <property type="entry name" value="(Trans)glycosidases"/>
    <property type="match status" value="1"/>
</dbReference>
<dbReference type="InterPro" id="IPR000805">
    <property type="entry name" value="Glyco_hydro_26"/>
</dbReference>
<keyword evidence="2 4" id="KW-0378">Hydrolase</keyword>
<evidence type="ECO:0000256" key="2">
    <source>
        <dbReference type="ARBA" id="ARBA00022801"/>
    </source>
</evidence>
<keyword evidence="6" id="KW-0732">Signal</keyword>
<dbReference type="Proteomes" id="UP000664521">
    <property type="component" value="Unassembled WGS sequence"/>
</dbReference>
<protein>
    <recommendedName>
        <fullName evidence="7">GH26 domain-containing protein</fullName>
    </recommendedName>
</protein>
<feature type="chain" id="PRO_5034094251" description="GH26 domain-containing protein" evidence="6">
    <location>
        <begin position="20"/>
        <end position="469"/>
    </location>
</feature>
<dbReference type="GO" id="GO:0006080">
    <property type="term" value="P:substituted mannan metabolic process"/>
    <property type="evidence" value="ECO:0007669"/>
    <property type="project" value="InterPro"/>
</dbReference>
<feature type="domain" description="GH26" evidence="7">
    <location>
        <begin position="131"/>
        <end position="469"/>
    </location>
</feature>
<dbReference type="PROSITE" id="PS51764">
    <property type="entry name" value="GH26"/>
    <property type="match status" value="1"/>
</dbReference>
<comment type="caution">
    <text evidence="8">The sequence shown here is derived from an EMBL/GenBank/DDBJ whole genome shotgun (WGS) entry which is preliminary data.</text>
</comment>
<organism evidence="8 9">
    <name type="scientific">Heterodermia speciosa</name>
    <dbReference type="NCBI Taxonomy" id="116794"/>
    <lineage>
        <taxon>Eukaryota</taxon>
        <taxon>Fungi</taxon>
        <taxon>Dikarya</taxon>
        <taxon>Ascomycota</taxon>
        <taxon>Pezizomycotina</taxon>
        <taxon>Lecanoromycetes</taxon>
        <taxon>OSLEUM clade</taxon>
        <taxon>Lecanoromycetidae</taxon>
        <taxon>Caliciales</taxon>
        <taxon>Physciaceae</taxon>
        <taxon>Heterodermia</taxon>
    </lineage>
</organism>
<dbReference type="Pfam" id="PF02156">
    <property type="entry name" value="Glyco_hydro_26"/>
    <property type="match status" value="1"/>
</dbReference>
<reference evidence="8" key="1">
    <citation type="submission" date="2021-03" db="EMBL/GenBank/DDBJ databases">
        <authorList>
            <person name="Tagirdzhanova G."/>
        </authorList>
    </citation>
    <scope>NUCLEOTIDE SEQUENCE</scope>
</reference>
<evidence type="ECO:0000256" key="1">
    <source>
        <dbReference type="ARBA" id="ARBA00007754"/>
    </source>
</evidence>
<sequence length="469" mass="49443">MKSSASLSLLALAAAPISAWPWGQRDYLPDPIGPYPYHHPKHPNPTAGSTGSVPPFPYSGASGGYFPTGTRYHTGTGYPTGTVGTVGTGIPSGYLPIPSCAGPICPLGLGPEIPPKMKKRAYTHRGPYGGPHTAPYYPTTIHGGPTGGPTGGSGTGFHPHPTGTGSPSHSLIIDSSQIESATGGNPTGTGTASASISTKSAVVPGSCLKKNGIAIGWLPEAATDFQTITSNLGSPGCYFGQYSQITSSTYDDSQLTQVTTSDLQGAILIASVQPWIPFTEVDSNVASQVAASMKKFTDQGVEVYLRFGHEMNWYATPQGKDYHGTAPEFITAWKNIAAAVADNSKVSMFWSPNNVGGDSASLNAWWPGPETVDIVGIDIYPTSRVSFADAYKGFHDTFAKAYDKPFVIGETAYSSSSDEDKTYWLQQLSSPEAKSSCPNYAGFSWFEYNKEQDFYVASHGEGIAKSVLG</sequence>
<keyword evidence="3 4" id="KW-0326">Glycosidase</keyword>
<evidence type="ECO:0000256" key="3">
    <source>
        <dbReference type="ARBA" id="ARBA00023295"/>
    </source>
</evidence>
<feature type="compositionally biased region" description="Low complexity" evidence="5">
    <location>
        <begin position="156"/>
        <end position="167"/>
    </location>
</feature>
<feature type="region of interest" description="Disordered" evidence="5">
    <location>
        <begin position="142"/>
        <end position="171"/>
    </location>
</feature>
<evidence type="ECO:0000313" key="8">
    <source>
        <dbReference type="EMBL" id="CAF9932347.1"/>
    </source>
</evidence>
<dbReference type="Gene3D" id="3.20.20.80">
    <property type="entry name" value="Glycosidases"/>
    <property type="match status" value="1"/>
</dbReference>
<dbReference type="OrthoDB" id="428177at2759"/>
<keyword evidence="9" id="KW-1185">Reference proteome</keyword>
<name>A0A8H3ILE6_9LECA</name>
<accession>A0A8H3ILE6</accession>
<dbReference type="GO" id="GO:0016985">
    <property type="term" value="F:mannan endo-1,4-beta-mannosidase activity"/>
    <property type="evidence" value="ECO:0007669"/>
    <property type="project" value="InterPro"/>
</dbReference>
<evidence type="ECO:0000313" key="9">
    <source>
        <dbReference type="Proteomes" id="UP000664521"/>
    </source>
</evidence>
<feature type="signal peptide" evidence="6">
    <location>
        <begin position="1"/>
        <end position="19"/>
    </location>
</feature>
<comment type="similarity">
    <text evidence="1 4">Belongs to the glycosyl hydrolase 26 family.</text>
</comment>
<feature type="compositionally biased region" description="Gly residues" evidence="5">
    <location>
        <begin position="144"/>
        <end position="155"/>
    </location>
</feature>
<dbReference type="PANTHER" id="PTHR40079:SF6">
    <property type="entry name" value="GH26 DOMAIN-CONTAINING PROTEIN"/>
    <property type="match status" value="1"/>
</dbReference>
<dbReference type="InterPro" id="IPR022790">
    <property type="entry name" value="GH26_dom"/>
</dbReference>
<evidence type="ECO:0000256" key="6">
    <source>
        <dbReference type="SAM" id="SignalP"/>
    </source>
</evidence>
<dbReference type="InterPro" id="IPR017853">
    <property type="entry name" value="GH"/>
</dbReference>
<feature type="active site" description="Proton donor" evidence="4">
    <location>
        <position position="310"/>
    </location>
</feature>
<evidence type="ECO:0000256" key="5">
    <source>
        <dbReference type="SAM" id="MobiDB-lite"/>
    </source>
</evidence>
<evidence type="ECO:0000259" key="7">
    <source>
        <dbReference type="PROSITE" id="PS51764"/>
    </source>
</evidence>
<dbReference type="EMBL" id="CAJPDS010000063">
    <property type="protein sequence ID" value="CAF9932347.1"/>
    <property type="molecule type" value="Genomic_DNA"/>
</dbReference>